<dbReference type="RefSeq" id="WP_194111521.1">
    <property type="nucleotide sequence ID" value="NZ_JADFFL010000003.1"/>
</dbReference>
<gene>
    <name evidence="2" type="ORF">IRJ16_10685</name>
</gene>
<dbReference type="SUPFAM" id="SSF53335">
    <property type="entry name" value="S-adenosyl-L-methionine-dependent methyltransferases"/>
    <property type="match status" value="1"/>
</dbReference>
<evidence type="ECO:0000313" key="3">
    <source>
        <dbReference type="Proteomes" id="UP000622475"/>
    </source>
</evidence>
<evidence type="ECO:0000259" key="1">
    <source>
        <dbReference type="Pfam" id="PF05050"/>
    </source>
</evidence>
<keyword evidence="2" id="KW-0808">Transferase</keyword>
<comment type="caution">
    <text evidence="2">The sequence shown here is derived from an EMBL/GenBank/DDBJ whole genome shotgun (WGS) entry which is preliminary data.</text>
</comment>
<sequence>MGLRRYFRERKKNKKGIKQVKVGNYQLLADNQHPIEDYLTKFNYYSRNLARIAKYIENKYPKYGIVDVGANIGDTIALLRSAGVDQFVYLIEGEASYFALLQRNLEQFTNAKCIFTFLSEQDVIEAGFVESDRGTAKMNLDEGKQTEVKKLDTVAVAEKFDTIKLLKTDTDGFDFKILRGSYNMIRKDKPVLFFEYDAAYLEELDPQGNNTLTNLQQMGYNTAIFYDNYGKLLISTTLSNTLQLQQLYTYMNNKDGAFPYYDVCLFHADDDALANEVIAKEMALYK</sequence>
<dbReference type="EMBL" id="JADFFL010000003">
    <property type="protein sequence ID" value="MBE9662350.1"/>
    <property type="molecule type" value="Genomic_DNA"/>
</dbReference>
<dbReference type="GO" id="GO:0032259">
    <property type="term" value="P:methylation"/>
    <property type="evidence" value="ECO:0007669"/>
    <property type="project" value="UniProtKB-KW"/>
</dbReference>
<accession>A0A929KXK2</accession>
<dbReference type="Proteomes" id="UP000622475">
    <property type="component" value="Unassembled WGS sequence"/>
</dbReference>
<protein>
    <submittedName>
        <fullName evidence="2">FkbM family methyltransferase</fullName>
    </submittedName>
</protein>
<dbReference type="PANTHER" id="PTHR34203:SF15">
    <property type="entry name" value="SLL1173 PROTEIN"/>
    <property type="match status" value="1"/>
</dbReference>
<dbReference type="PANTHER" id="PTHR34203">
    <property type="entry name" value="METHYLTRANSFERASE, FKBM FAMILY PROTEIN"/>
    <property type="match status" value="1"/>
</dbReference>
<dbReference type="AlphaFoldDB" id="A0A929KXK2"/>
<feature type="domain" description="Methyltransferase FkbM" evidence="1">
    <location>
        <begin position="67"/>
        <end position="220"/>
    </location>
</feature>
<dbReference type="GO" id="GO:0008168">
    <property type="term" value="F:methyltransferase activity"/>
    <property type="evidence" value="ECO:0007669"/>
    <property type="project" value="UniProtKB-KW"/>
</dbReference>
<keyword evidence="3" id="KW-1185">Reference proteome</keyword>
<dbReference type="NCBIfam" id="TIGR01444">
    <property type="entry name" value="fkbM_fam"/>
    <property type="match status" value="1"/>
</dbReference>
<dbReference type="Pfam" id="PF05050">
    <property type="entry name" value="Methyltransf_21"/>
    <property type="match status" value="1"/>
</dbReference>
<proteinExistence type="predicted"/>
<dbReference type="Gene3D" id="3.40.50.150">
    <property type="entry name" value="Vaccinia Virus protein VP39"/>
    <property type="match status" value="1"/>
</dbReference>
<reference evidence="2" key="1">
    <citation type="submission" date="2020-10" db="EMBL/GenBank/DDBJ databases">
        <title>Mucilaginibacter mali sp. nov., isolated from rhizosphere soil of apple orchard.</title>
        <authorList>
            <person name="Lee J.-S."/>
            <person name="Kim H.S."/>
            <person name="Kim J.-S."/>
        </authorList>
    </citation>
    <scope>NUCLEOTIDE SEQUENCE</scope>
    <source>
        <strain evidence="2">KCTC 22746</strain>
    </source>
</reference>
<organism evidence="2 3">
    <name type="scientific">Mucilaginibacter myungsuensis</name>
    <dbReference type="NCBI Taxonomy" id="649104"/>
    <lineage>
        <taxon>Bacteria</taxon>
        <taxon>Pseudomonadati</taxon>
        <taxon>Bacteroidota</taxon>
        <taxon>Sphingobacteriia</taxon>
        <taxon>Sphingobacteriales</taxon>
        <taxon>Sphingobacteriaceae</taxon>
        <taxon>Mucilaginibacter</taxon>
    </lineage>
</organism>
<name>A0A929KXK2_9SPHI</name>
<dbReference type="InterPro" id="IPR029063">
    <property type="entry name" value="SAM-dependent_MTases_sf"/>
</dbReference>
<dbReference type="InterPro" id="IPR052514">
    <property type="entry name" value="SAM-dependent_MTase"/>
</dbReference>
<evidence type="ECO:0000313" key="2">
    <source>
        <dbReference type="EMBL" id="MBE9662350.1"/>
    </source>
</evidence>
<keyword evidence="2" id="KW-0489">Methyltransferase</keyword>
<dbReference type="InterPro" id="IPR006342">
    <property type="entry name" value="FkbM_mtfrase"/>
</dbReference>